<dbReference type="Gene3D" id="3.40.30.10">
    <property type="entry name" value="Glutaredoxin"/>
    <property type="match status" value="1"/>
</dbReference>
<keyword evidence="2 6" id="KW-0813">Transport</keyword>
<evidence type="ECO:0000313" key="9">
    <source>
        <dbReference type="Proteomes" id="UP000712570"/>
    </source>
</evidence>
<dbReference type="NCBIfam" id="TIGR02181">
    <property type="entry name" value="GRX_bact"/>
    <property type="match status" value="1"/>
</dbReference>
<keyword evidence="9" id="KW-1185">Reference proteome</keyword>
<keyword evidence="6" id="KW-0963">Cytoplasm</keyword>
<name>A0ABX0KU86_9NEIS</name>
<dbReference type="Pfam" id="PF00462">
    <property type="entry name" value="Glutaredoxin"/>
    <property type="match status" value="1"/>
</dbReference>
<sequence>MSAITMYSTRSCPFCVQAENLLQRKGLAVNKILVDQNQDDFVTMVERTARRSVPQIFVGNRHVGGLTDLVALDQSGQLDEWIKVVEQHESV</sequence>
<proteinExistence type="inferred from homology"/>
<evidence type="ECO:0000313" key="8">
    <source>
        <dbReference type="EMBL" id="NHQ87542.1"/>
    </source>
</evidence>
<reference evidence="8 9" key="1">
    <citation type="submission" date="2020-03" db="EMBL/GenBank/DDBJ databases">
        <title>Draft genome sequence of environmentally isolated violet-colored cultures.</title>
        <authorList>
            <person name="Wilson H.S."/>
        </authorList>
    </citation>
    <scope>NUCLEOTIDE SEQUENCE [LARGE SCALE GENOMIC DNA]</scope>
    <source>
        <strain evidence="8 9">HSC-16F04</strain>
    </source>
</reference>
<evidence type="ECO:0000256" key="5">
    <source>
        <dbReference type="ARBA" id="ARBA00023284"/>
    </source>
</evidence>
<dbReference type="RefSeq" id="WP_166828078.1">
    <property type="nucleotide sequence ID" value="NZ_JAAOLX010000008.1"/>
</dbReference>
<dbReference type="PRINTS" id="PR00160">
    <property type="entry name" value="GLUTAREDOXIN"/>
</dbReference>
<comment type="caution">
    <text evidence="8">The sequence shown here is derived from an EMBL/GenBank/DDBJ whole genome shotgun (WGS) entry which is preliminary data.</text>
</comment>
<dbReference type="EMBL" id="JAAOLX010000008">
    <property type="protein sequence ID" value="NHQ87542.1"/>
    <property type="molecule type" value="Genomic_DNA"/>
</dbReference>
<evidence type="ECO:0000256" key="1">
    <source>
        <dbReference type="ARBA" id="ARBA00007787"/>
    </source>
</evidence>
<dbReference type="PROSITE" id="PS51354">
    <property type="entry name" value="GLUTAREDOXIN_2"/>
    <property type="match status" value="1"/>
</dbReference>
<keyword evidence="5 6" id="KW-0676">Redox-active center</keyword>
<gene>
    <name evidence="8" type="primary">grxC</name>
    <name evidence="8" type="ORF">HA050_15595</name>
</gene>
<evidence type="ECO:0000256" key="3">
    <source>
        <dbReference type="ARBA" id="ARBA00022982"/>
    </source>
</evidence>
<dbReference type="InterPro" id="IPR051548">
    <property type="entry name" value="Grx-like_ET"/>
</dbReference>
<evidence type="ECO:0000256" key="4">
    <source>
        <dbReference type="ARBA" id="ARBA00023157"/>
    </source>
</evidence>
<keyword evidence="3 6" id="KW-0249">Electron transport</keyword>
<dbReference type="Proteomes" id="UP000712570">
    <property type="component" value="Unassembled WGS sequence"/>
</dbReference>
<dbReference type="InterPro" id="IPR011767">
    <property type="entry name" value="GLR_AS"/>
</dbReference>
<evidence type="ECO:0000256" key="6">
    <source>
        <dbReference type="RuleBase" id="RU364065"/>
    </source>
</evidence>
<dbReference type="PROSITE" id="PS00195">
    <property type="entry name" value="GLUTAREDOXIN_1"/>
    <property type="match status" value="1"/>
</dbReference>
<dbReference type="InterPro" id="IPR002109">
    <property type="entry name" value="Glutaredoxin"/>
</dbReference>
<accession>A0ABX0KU86</accession>
<comment type="similarity">
    <text evidence="1 6">Belongs to the glutaredoxin family.</text>
</comment>
<dbReference type="PANTHER" id="PTHR34386:SF1">
    <property type="entry name" value="GLUTAREDOXIN-LIKE PROTEIN NRDH"/>
    <property type="match status" value="1"/>
</dbReference>
<dbReference type="InterPro" id="IPR036249">
    <property type="entry name" value="Thioredoxin-like_sf"/>
</dbReference>
<dbReference type="InterPro" id="IPR011900">
    <property type="entry name" value="GRX_bact"/>
</dbReference>
<organism evidence="8 9">
    <name type="scientific">Iodobacter violaceini</name>
    <dbReference type="NCBI Taxonomy" id="3044271"/>
    <lineage>
        <taxon>Bacteria</taxon>
        <taxon>Pseudomonadati</taxon>
        <taxon>Pseudomonadota</taxon>
        <taxon>Betaproteobacteria</taxon>
        <taxon>Neisseriales</taxon>
        <taxon>Chitinibacteraceae</taxon>
        <taxon>Iodobacter</taxon>
    </lineage>
</organism>
<dbReference type="PANTHER" id="PTHR34386">
    <property type="entry name" value="GLUTAREDOXIN"/>
    <property type="match status" value="1"/>
</dbReference>
<dbReference type="SUPFAM" id="SSF52833">
    <property type="entry name" value="Thioredoxin-like"/>
    <property type="match status" value="1"/>
</dbReference>
<evidence type="ECO:0000259" key="7">
    <source>
        <dbReference type="Pfam" id="PF00462"/>
    </source>
</evidence>
<keyword evidence="4" id="KW-1015">Disulfide bond</keyword>
<dbReference type="InterPro" id="IPR014025">
    <property type="entry name" value="Glutaredoxin_subgr"/>
</dbReference>
<feature type="domain" description="Glutaredoxin" evidence="7">
    <location>
        <begin position="4"/>
        <end position="63"/>
    </location>
</feature>
<comment type="function">
    <text evidence="6">Has a glutathione-disulfide oxidoreductase activity in the presence of NADPH and glutathione reductase. Reduces low molecular weight disulfides and proteins.</text>
</comment>
<protein>
    <recommendedName>
        <fullName evidence="6">Glutaredoxin</fullName>
    </recommendedName>
</protein>
<evidence type="ECO:0000256" key="2">
    <source>
        <dbReference type="ARBA" id="ARBA00022448"/>
    </source>
</evidence>